<keyword evidence="4" id="KW-1185">Reference proteome</keyword>
<dbReference type="SMART" id="SM00271">
    <property type="entry name" value="DnaJ"/>
    <property type="match status" value="1"/>
</dbReference>
<evidence type="ECO:0000259" key="2">
    <source>
        <dbReference type="PROSITE" id="PS50076"/>
    </source>
</evidence>
<dbReference type="Proteomes" id="UP000186817">
    <property type="component" value="Unassembled WGS sequence"/>
</dbReference>
<dbReference type="SUPFAM" id="SSF46565">
    <property type="entry name" value="Chaperone J-domain"/>
    <property type="match status" value="1"/>
</dbReference>
<dbReference type="InterPro" id="IPR051553">
    <property type="entry name" value="Ran_GTPase-activating"/>
</dbReference>
<dbReference type="PANTHER" id="PTHR45982:SF1">
    <property type="entry name" value="REGULATOR OF CHROMOSOME CONDENSATION"/>
    <property type="match status" value="1"/>
</dbReference>
<evidence type="ECO:0000256" key="1">
    <source>
        <dbReference type="PROSITE-ProRule" id="PRU00235"/>
    </source>
</evidence>
<organism evidence="3 4">
    <name type="scientific">Symbiodinium microadriaticum</name>
    <name type="common">Dinoflagellate</name>
    <name type="synonym">Zooxanthella microadriatica</name>
    <dbReference type="NCBI Taxonomy" id="2951"/>
    <lineage>
        <taxon>Eukaryota</taxon>
        <taxon>Sar</taxon>
        <taxon>Alveolata</taxon>
        <taxon>Dinophyceae</taxon>
        <taxon>Suessiales</taxon>
        <taxon>Symbiodiniaceae</taxon>
        <taxon>Symbiodinium</taxon>
    </lineage>
</organism>
<dbReference type="Gene3D" id="2.130.10.30">
    <property type="entry name" value="Regulator of chromosome condensation 1/beta-lactamase-inhibitor protein II"/>
    <property type="match status" value="2"/>
</dbReference>
<dbReference type="PROSITE" id="PS50012">
    <property type="entry name" value="RCC1_3"/>
    <property type="match status" value="2"/>
</dbReference>
<accession>A0A1Q9F322</accession>
<dbReference type="AlphaFoldDB" id="A0A1Q9F322"/>
<evidence type="ECO:0000313" key="4">
    <source>
        <dbReference type="Proteomes" id="UP000186817"/>
    </source>
</evidence>
<proteinExistence type="predicted"/>
<dbReference type="PRINTS" id="PR00625">
    <property type="entry name" value="JDOMAIN"/>
</dbReference>
<dbReference type="InterPro" id="IPR001623">
    <property type="entry name" value="DnaJ_domain"/>
</dbReference>
<dbReference type="Gene3D" id="1.10.287.110">
    <property type="entry name" value="DnaJ domain"/>
    <property type="match status" value="1"/>
</dbReference>
<feature type="domain" description="J" evidence="2">
    <location>
        <begin position="219"/>
        <end position="281"/>
    </location>
</feature>
<evidence type="ECO:0000313" key="3">
    <source>
        <dbReference type="EMBL" id="OLQ14088.1"/>
    </source>
</evidence>
<dbReference type="EMBL" id="LSRX01000020">
    <property type="protein sequence ID" value="OLQ14088.1"/>
    <property type="molecule type" value="Genomic_DNA"/>
</dbReference>
<protein>
    <submittedName>
        <fullName evidence="3">Putative E3 ubiquitin-protein ligase HERC4</fullName>
    </submittedName>
</protein>
<dbReference type="SUPFAM" id="SSF50985">
    <property type="entry name" value="RCC1/BLIP-II"/>
    <property type="match status" value="1"/>
</dbReference>
<gene>
    <name evidence="3" type="primary">Herc4</name>
    <name evidence="3" type="ORF">AK812_SmicGene1838</name>
</gene>
<dbReference type="InterPro" id="IPR000408">
    <property type="entry name" value="Reg_chr_condens"/>
</dbReference>
<sequence length="783" mass="83197">MCEDLRLEPADDHRAAHAKTLHGCLLHVQSELEARMYPDGLWLPHGGYLDGSALHSSGIPAKGSGTLQSQAKEVLLWFACRDWPYAVMTMAIGLGEGCLSIAGECSRTLLPDARRLLQEEAITLNTGDIVEKNGLVWKRFPDSCSASGENCAVVSVTVLGSQFASLLPTQQDERQTQLPLPTAETVISFFTATFGSKARGIRGRLEDLGGAQPPVADRRLFELLGVDPDATADTLRRAWRRRARRLHPDASPDEAAAFAALKEAFEVLSEPTQRVRYEALGAAGLQEFEASLEGFTTALSLVLGAWALRPLLGAVDSPLGLGAAASKMEASPAGVAHPSPVEAVMSALDAELRLILDWPEVAEAETCRDAPLHADAYDDGQLELFGLFKVFAKQSDLPADLGTVRAASASFHHICAIRSDGQLTCFGKYDLGQCDVPEDLGAVLEVAVGYAHTCALRADRQVVCFGYNVQGSCEVPSDLGQVQSICAGTFHTCVTTLEGELRCFGDNEHGQCDVPTLGRPILGASAGGAHTCVVTAAGQLLCFGSNRFGQCDVPNDLGSVLSVAAGDSHTCAIKTTGELVCFGKNDDGRCDVPSDLGAVFSVSAGYSHTCAIRTDGQLSCFGDNQLEPSTQAFLLNSAAVDPPTDTLGCDLFMVTVEIAFKIWCVRKIAQGRAQAPEDQEAAELRAALGLQERLQPLASGRDVSSFDSRLRSEVRLLRAAAAGSLAPELLAAWGAAAGEAAECWLLEAAPEPTRNPDFVRHLCGATQDTEAGRQHTRRPGEDA</sequence>
<feature type="repeat" description="RCC1" evidence="1">
    <location>
        <begin position="577"/>
        <end position="615"/>
    </location>
</feature>
<dbReference type="GO" id="GO:0005085">
    <property type="term" value="F:guanyl-nucleotide exchange factor activity"/>
    <property type="evidence" value="ECO:0007669"/>
    <property type="project" value="TreeGrafter"/>
</dbReference>
<dbReference type="OrthoDB" id="61110at2759"/>
<dbReference type="Pfam" id="PF13540">
    <property type="entry name" value="RCC1_2"/>
    <property type="match status" value="5"/>
</dbReference>
<name>A0A1Q9F322_SYMMI</name>
<comment type="caution">
    <text evidence="3">The sequence shown here is derived from an EMBL/GenBank/DDBJ whole genome shotgun (WGS) entry which is preliminary data.</text>
</comment>
<dbReference type="InterPro" id="IPR009091">
    <property type="entry name" value="RCC1/BLIP-II"/>
</dbReference>
<dbReference type="Pfam" id="PF00226">
    <property type="entry name" value="DnaJ"/>
    <property type="match status" value="1"/>
</dbReference>
<dbReference type="InterPro" id="IPR036869">
    <property type="entry name" value="J_dom_sf"/>
</dbReference>
<feature type="repeat" description="RCC1" evidence="1">
    <location>
        <begin position="538"/>
        <end position="576"/>
    </location>
</feature>
<dbReference type="PANTHER" id="PTHR45982">
    <property type="entry name" value="REGULATOR OF CHROMOSOME CONDENSATION"/>
    <property type="match status" value="1"/>
</dbReference>
<reference evidence="3 4" key="1">
    <citation type="submission" date="2016-02" db="EMBL/GenBank/DDBJ databases">
        <title>Genome analysis of coral dinoflagellate symbionts highlights evolutionary adaptations to a symbiotic lifestyle.</title>
        <authorList>
            <person name="Aranda M."/>
            <person name="Li Y."/>
            <person name="Liew Y.J."/>
            <person name="Baumgarten S."/>
            <person name="Simakov O."/>
            <person name="Wilson M."/>
            <person name="Piel J."/>
            <person name="Ashoor H."/>
            <person name="Bougouffa S."/>
            <person name="Bajic V.B."/>
            <person name="Ryu T."/>
            <person name="Ravasi T."/>
            <person name="Bayer T."/>
            <person name="Micklem G."/>
            <person name="Kim H."/>
            <person name="Bhak J."/>
            <person name="Lajeunesse T.C."/>
            <person name="Voolstra C.R."/>
        </authorList>
    </citation>
    <scope>NUCLEOTIDE SEQUENCE [LARGE SCALE GENOMIC DNA]</scope>
    <source>
        <strain evidence="3 4">CCMP2467</strain>
    </source>
</reference>
<dbReference type="GO" id="GO:0005737">
    <property type="term" value="C:cytoplasm"/>
    <property type="evidence" value="ECO:0007669"/>
    <property type="project" value="TreeGrafter"/>
</dbReference>
<dbReference type="PROSITE" id="PS50076">
    <property type="entry name" value="DNAJ_2"/>
    <property type="match status" value="1"/>
</dbReference>